<name>A0A2P2PUF9_RHIMU</name>
<dbReference type="AlphaFoldDB" id="A0A2P2PUF9"/>
<protein>
    <submittedName>
        <fullName evidence="1">Uncharacterized protein</fullName>
    </submittedName>
</protein>
<proteinExistence type="predicted"/>
<accession>A0A2P2PUF9</accession>
<organism evidence="1">
    <name type="scientific">Rhizophora mucronata</name>
    <name type="common">Asiatic mangrove</name>
    <dbReference type="NCBI Taxonomy" id="61149"/>
    <lineage>
        <taxon>Eukaryota</taxon>
        <taxon>Viridiplantae</taxon>
        <taxon>Streptophyta</taxon>
        <taxon>Embryophyta</taxon>
        <taxon>Tracheophyta</taxon>
        <taxon>Spermatophyta</taxon>
        <taxon>Magnoliopsida</taxon>
        <taxon>eudicotyledons</taxon>
        <taxon>Gunneridae</taxon>
        <taxon>Pentapetalae</taxon>
        <taxon>rosids</taxon>
        <taxon>fabids</taxon>
        <taxon>Malpighiales</taxon>
        <taxon>Rhizophoraceae</taxon>
        <taxon>Rhizophora</taxon>
    </lineage>
</organism>
<reference evidence="1" key="1">
    <citation type="submission" date="2018-02" db="EMBL/GenBank/DDBJ databases">
        <title>Rhizophora mucronata_Transcriptome.</title>
        <authorList>
            <person name="Meera S.P."/>
            <person name="Sreeshan A."/>
            <person name="Augustine A."/>
        </authorList>
    </citation>
    <scope>NUCLEOTIDE SEQUENCE</scope>
    <source>
        <tissue evidence="1">Leaf</tissue>
    </source>
</reference>
<evidence type="ECO:0000313" key="1">
    <source>
        <dbReference type="EMBL" id="MBX58382.1"/>
    </source>
</evidence>
<sequence>MYYNINSLYSTGSCIIISPKLNDISNFFI</sequence>
<dbReference type="EMBL" id="GGEC01077898">
    <property type="protein sequence ID" value="MBX58382.1"/>
    <property type="molecule type" value="Transcribed_RNA"/>
</dbReference>